<evidence type="ECO:0008006" key="4">
    <source>
        <dbReference type="Google" id="ProtNLM"/>
    </source>
</evidence>
<comment type="caution">
    <text evidence="2">The sequence shown here is derived from an EMBL/GenBank/DDBJ whole genome shotgun (WGS) entry which is preliminary data.</text>
</comment>
<dbReference type="EMBL" id="VFOU01000006">
    <property type="protein sequence ID" value="TQL65175.1"/>
    <property type="molecule type" value="Genomic_DNA"/>
</dbReference>
<dbReference type="AlphaFoldDB" id="A0A542ZXU2"/>
<evidence type="ECO:0000313" key="2">
    <source>
        <dbReference type="EMBL" id="TQL65175.1"/>
    </source>
</evidence>
<feature type="transmembrane region" description="Helical" evidence="1">
    <location>
        <begin position="72"/>
        <end position="93"/>
    </location>
</feature>
<name>A0A542ZXU2_9MICC</name>
<evidence type="ECO:0000313" key="3">
    <source>
        <dbReference type="Proteomes" id="UP000319746"/>
    </source>
</evidence>
<keyword evidence="1" id="KW-1133">Transmembrane helix</keyword>
<sequence length="94" mass="9442">MNGLLFTLSSQVITTLPNPSPERPPGMEGLDTLLNWAQFLGFAAAIGGLIVAGAMLAVNLRTGQGSDEGIMLTKPIIGALVIAAAGAIIGLLAG</sequence>
<keyword evidence="3" id="KW-1185">Reference proteome</keyword>
<organism evidence="2 3">
    <name type="scientific">Enteractinococcus coprophilus</name>
    <dbReference type="NCBI Taxonomy" id="1027633"/>
    <lineage>
        <taxon>Bacteria</taxon>
        <taxon>Bacillati</taxon>
        <taxon>Actinomycetota</taxon>
        <taxon>Actinomycetes</taxon>
        <taxon>Micrococcales</taxon>
        <taxon>Micrococcaceae</taxon>
    </lineage>
</organism>
<feature type="transmembrane region" description="Helical" evidence="1">
    <location>
        <begin position="39"/>
        <end position="60"/>
    </location>
</feature>
<accession>A0A542ZXU2</accession>
<gene>
    <name evidence="2" type="ORF">FB556_2692</name>
</gene>
<keyword evidence="1" id="KW-0812">Transmembrane</keyword>
<keyword evidence="1" id="KW-0472">Membrane</keyword>
<evidence type="ECO:0000256" key="1">
    <source>
        <dbReference type="SAM" id="Phobius"/>
    </source>
</evidence>
<dbReference type="RefSeq" id="WP_141868518.1">
    <property type="nucleotide sequence ID" value="NZ_BAABAN010000003.1"/>
</dbReference>
<dbReference type="OrthoDB" id="4250843at2"/>
<protein>
    <recommendedName>
        <fullName evidence="4">TrbC/VIRB2 family protein</fullName>
    </recommendedName>
</protein>
<reference evidence="2 3" key="1">
    <citation type="submission" date="2019-06" db="EMBL/GenBank/DDBJ databases">
        <title>Sequencing the genomes of 1000 actinobacteria strains.</title>
        <authorList>
            <person name="Klenk H.-P."/>
        </authorList>
    </citation>
    <scope>NUCLEOTIDE SEQUENCE [LARGE SCALE GENOMIC DNA]</scope>
    <source>
        <strain evidence="2 3">DSM 24083</strain>
    </source>
</reference>
<proteinExistence type="predicted"/>
<dbReference type="Proteomes" id="UP000319746">
    <property type="component" value="Unassembled WGS sequence"/>
</dbReference>